<evidence type="ECO:0000313" key="1">
    <source>
        <dbReference type="EMBL" id="GFT88255.1"/>
    </source>
</evidence>
<evidence type="ECO:0000313" key="2">
    <source>
        <dbReference type="Proteomes" id="UP000887013"/>
    </source>
</evidence>
<dbReference type="Proteomes" id="UP000887013">
    <property type="component" value="Unassembled WGS sequence"/>
</dbReference>
<comment type="caution">
    <text evidence="1">The sequence shown here is derived from an EMBL/GenBank/DDBJ whole genome shotgun (WGS) entry which is preliminary data.</text>
</comment>
<sequence length="63" mass="7318">MYLYSEPQISVCLPGRRFSVGHGATFASLSKRLFLCQIHDLSKFPRKVENDQSLRKRDLGYKE</sequence>
<feature type="non-terminal residue" evidence="1">
    <location>
        <position position="63"/>
    </location>
</feature>
<protein>
    <submittedName>
        <fullName evidence="1">Uncharacterized protein</fullName>
    </submittedName>
</protein>
<name>A0A8X6PZE6_NEPPI</name>
<reference evidence="1" key="1">
    <citation type="submission" date="2020-08" db="EMBL/GenBank/DDBJ databases">
        <title>Multicomponent nature underlies the extraordinary mechanical properties of spider dragline silk.</title>
        <authorList>
            <person name="Kono N."/>
            <person name="Nakamura H."/>
            <person name="Mori M."/>
            <person name="Yoshida Y."/>
            <person name="Ohtoshi R."/>
            <person name="Malay A.D."/>
            <person name="Moran D.A.P."/>
            <person name="Tomita M."/>
            <person name="Numata K."/>
            <person name="Arakawa K."/>
        </authorList>
    </citation>
    <scope>NUCLEOTIDE SEQUENCE</scope>
</reference>
<proteinExistence type="predicted"/>
<organism evidence="1 2">
    <name type="scientific">Nephila pilipes</name>
    <name type="common">Giant wood spider</name>
    <name type="synonym">Nephila maculata</name>
    <dbReference type="NCBI Taxonomy" id="299642"/>
    <lineage>
        <taxon>Eukaryota</taxon>
        <taxon>Metazoa</taxon>
        <taxon>Ecdysozoa</taxon>
        <taxon>Arthropoda</taxon>
        <taxon>Chelicerata</taxon>
        <taxon>Arachnida</taxon>
        <taxon>Araneae</taxon>
        <taxon>Araneomorphae</taxon>
        <taxon>Entelegynae</taxon>
        <taxon>Araneoidea</taxon>
        <taxon>Nephilidae</taxon>
        <taxon>Nephila</taxon>
    </lineage>
</organism>
<dbReference type="AlphaFoldDB" id="A0A8X6PZE6"/>
<gene>
    <name evidence="1" type="ORF">NPIL_317301</name>
</gene>
<keyword evidence="2" id="KW-1185">Reference proteome</keyword>
<accession>A0A8X6PZE6</accession>
<dbReference type="EMBL" id="BMAW01073556">
    <property type="protein sequence ID" value="GFT88255.1"/>
    <property type="molecule type" value="Genomic_DNA"/>
</dbReference>